<dbReference type="AlphaFoldDB" id="A0AAW6DMJ6"/>
<dbReference type="EMBL" id="JAQMLA010000124">
    <property type="protein sequence ID" value="MDB8688756.1"/>
    <property type="molecule type" value="Genomic_DNA"/>
</dbReference>
<name>A0AAW6DMJ6_MEDGN</name>
<accession>A0AAW6DMJ6</accession>
<gene>
    <name evidence="1" type="ORF">PNW85_19335</name>
</gene>
<organism evidence="1 2">
    <name type="scientific">Mediterraneibacter gnavus</name>
    <name type="common">Ruminococcus gnavus</name>
    <dbReference type="NCBI Taxonomy" id="33038"/>
    <lineage>
        <taxon>Bacteria</taxon>
        <taxon>Bacillati</taxon>
        <taxon>Bacillota</taxon>
        <taxon>Clostridia</taxon>
        <taxon>Lachnospirales</taxon>
        <taxon>Lachnospiraceae</taxon>
        <taxon>Mediterraneibacter</taxon>
    </lineage>
</organism>
<comment type="caution">
    <text evidence="1">The sequence shown here is derived from an EMBL/GenBank/DDBJ whole genome shotgun (WGS) entry which is preliminary data.</text>
</comment>
<dbReference type="RefSeq" id="WP_272108383.1">
    <property type="nucleotide sequence ID" value="NZ_JAQMLA010000124.1"/>
</dbReference>
<evidence type="ECO:0008006" key="3">
    <source>
        <dbReference type="Google" id="ProtNLM"/>
    </source>
</evidence>
<evidence type="ECO:0000313" key="1">
    <source>
        <dbReference type="EMBL" id="MDB8688756.1"/>
    </source>
</evidence>
<sequence>MQCKVFIDYCKEDNGFNTLKMVQFLQNKELYEKVLEDMSFHAILEREMKELIMLVTEPSKLKKAINDYHDSIIHDLDCIYRLRNQLIHSAKSMDDSLEHISLRLYRYVNSIVATILYYKKRNPMASIIEILNSLHNTYEVYIEQLDLMEKGKKAKIISAEDGYRMVRPHYLFLE</sequence>
<evidence type="ECO:0000313" key="2">
    <source>
        <dbReference type="Proteomes" id="UP001212160"/>
    </source>
</evidence>
<proteinExistence type="predicted"/>
<reference evidence="1" key="1">
    <citation type="submission" date="2023-01" db="EMBL/GenBank/DDBJ databases">
        <title>Human gut microbiome strain richness.</title>
        <authorList>
            <person name="Chen-Liaw A."/>
        </authorList>
    </citation>
    <scope>NUCLEOTIDE SEQUENCE</scope>
    <source>
        <strain evidence="1">RTP21484st1_H11_RTP21484_190118</strain>
    </source>
</reference>
<protein>
    <recommendedName>
        <fullName evidence="3">Apea-like HEPN domain-containing protein</fullName>
    </recommendedName>
</protein>
<dbReference type="Proteomes" id="UP001212160">
    <property type="component" value="Unassembled WGS sequence"/>
</dbReference>